<gene>
    <name evidence="1" type="ORF">SAMN05421827_12542</name>
</gene>
<dbReference type="EMBL" id="FNCH01000025">
    <property type="protein sequence ID" value="SDH46314.1"/>
    <property type="molecule type" value="Genomic_DNA"/>
</dbReference>
<sequence>MTSPKKKLTAQTIFIFSSKKKEYFYDTVLTEPTNVTLTISYISILKIKKLFRMINLSYLTLSGSLK</sequence>
<evidence type="ECO:0000313" key="1">
    <source>
        <dbReference type="EMBL" id="SDH46314.1"/>
    </source>
</evidence>
<proteinExistence type="predicted"/>
<dbReference type="Proteomes" id="UP000199643">
    <property type="component" value="Unassembled WGS sequence"/>
</dbReference>
<protein>
    <submittedName>
        <fullName evidence="1">Uncharacterized protein</fullName>
    </submittedName>
</protein>
<organism evidence="1 2">
    <name type="scientific">Pedobacter terrae</name>
    <dbReference type="NCBI Taxonomy" id="405671"/>
    <lineage>
        <taxon>Bacteria</taxon>
        <taxon>Pseudomonadati</taxon>
        <taxon>Bacteroidota</taxon>
        <taxon>Sphingobacteriia</taxon>
        <taxon>Sphingobacteriales</taxon>
        <taxon>Sphingobacteriaceae</taxon>
        <taxon>Pedobacter</taxon>
    </lineage>
</organism>
<reference evidence="2" key="1">
    <citation type="submission" date="2016-10" db="EMBL/GenBank/DDBJ databases">
        <authorList>
            <person name="Varghese N."/>
            <person name="Submissions S."/>
        </authorList>
    </citation>
    <scope>NUCLEOTIDE SEQUENCE [LARGE SCALE GENOMIC DNA]</scope>
    <source>
        <strain evidence="2">DSM 17933</strain>
    </source>
</reference>
<accession>A0A1G8CLT8</accession>
<name>A0A1G8CLT8_9SPHI</name>
<evidence type="ECO:0000313" key="2">
    <source>
        <dbReference type="Proteomes" id="UP000199643"/>
    </source>
</evidence>
<dbReference type="AlphaFoldDB" id="A0A1G8CLT8"/>
<keyword evidence="2" id="KW-1185">Reference proteome</keyword>